<feature type="domain" description="RING-type" evidence="6">
    <location>
        <begin position="4"/>
        <end position="48"/>
    </location>
</feature>
<dbReference type="SUPFAM" id="SSF57850">
    <property type="entry name" value="RING/U-box"/>
    <property type="match status" value="1"/>
</dbReference>
<evidence type="ECO:0000256" key="2">
    <source>
        <dbReference type="ARBA" id="ARBA00022771"/>
    </source>
</evidence>
<evidence type="ECO:0000256" key="1">
    <source>
        <dbReference type="ARBA" id="ARBA00022723"/>
    </source>
</evidence>
<evidence type="ECO:0000256" key="3">
    <source>
        <dbReference type="ARBA" id="ARBA00022833"/>
    </source>
</evidence>
<protein>
    <recommendedName>
        <fullName evidence="6">RING-type domain-containing protein</fullName>
    </recommendedName>
</protein>
<dbReference type="Proteomes" id="UP000736335">
    <property type="component" value="Unassembled WGS sequence"/>
</dbReference>
<reference evidence="7" key="1">
    <citation type="journal article" date="2020" name="Nat. Commun.">
        <title>Large-scale genome sequencing of mycorrhizal fungi provides insights into the early evolution of symbiotic traits.</title>
        <authorList>
            <person name="Miyauchi S."/>
            <person name="Kiss E."/>
            <person name="Kuo A."/>
            <person name="Drula E."/>
            <person name="Kohler A."/>
            <person name="Sanchez-Garcia M."/>
            <person name="Morin E."/>
            <person name="Andreopoulos B."/>
            <person name="Barry K.W."/>
            <person name="Bonito G."/>
            <person name="Buee M."/>
            <person name="Carver A."/>
            <person name="Chen C."/>
            <person name="Cichocki N."/>
            <person name="Clum A."/>
            <person name="Culley D."/>
            <person name="Crous P.W."/>
            <person name="Fauchery L."/>
            <person name="Girlanda M."/>
            <person name="Hayes R.D."/>
            <person name="Keri Z."/>
            <person name="LaButti K."/>
            <person name="Lipzen A."/>
            <person name="Lombard V."/>
            <person name="Magnuson J."/>
            <person name="Maillard F."/>
            <person name="Murat C."/>
            <person name="Nolan M."/>
            <person name="Ohm R.A."/>
            <person name="Pangilinan J."/>
            <person name="Pereira M.F."/>
            <person name="Perotto S."/>
            <person name="Peter M."/>
            <person name="Pfister S."/>
            <person name="Riley R."/>
            <person name="Sitrit Y."/>
            <person name="Stielow J.B."/>
            <person name="Szollosi G."/>
            <person name="Zifcakova L."/>
            <person name="Stursova M."/>
            <person name="Spatafora J.W."/>
            <person name="Tedersoo L."/>
            <person name="Vaario L.M."/>
            <person name="Yamada A."/>
            <person name="Yan M."/>
            <person name="Wang P."/>
            <person name="Xu J."/>
            <person name="Bruns T."/>
            <person name="Baldrian P."/>
            <person name="Vilgalys R."/>
            <person name="Dunand C."/>
            <person name="Henrissat B."/>
            <person name="Grigoriev I.V."/>
            <person name="Hibbett D."/>
            <person name="Nagy L.G."/>
            <person name="Martin F.M."/>
        </authorList>
    </citation>
    <scope>NUCLEOTIDE SEQUENCE</scope>
    <source>
        <strain evidence="7">UH-Tt-Lm1</strain>
    </source>
</reference>
<dbReference type="PROSITE" id="PS00518">
    <property type="entry name" value="ZF_RING_1"/>
    <property type="match status" value="1"/>
</dbReference>
<dbReference type="Pfam" id="PF13445">
    <property type="entry name" value="zf-RING_UBOX"/>
    <property type="match status" value="1"/>
</dbReference>
<dbReference type="AlphaFoldDB" id="A0A9P6HE52"/>
<dbReference type="GO" id="GO:0008270">
    <property type="term" value="F:zinc ion binding"/>
    <property type="evidence" value="ECO:0007669"/>
    <property type="project" value="UniProtKB-KW"/>
</dbReference>
<dbReference type="InterPro" id="IPR027370">
    <property type="entry name" value="Znf-RING_euk"/>
</dbReference>
<name>A0A9P6HE52_9AGAM</name>
<dbReference type="PROSITE" id="PS50089">
    <property type="entry name" value="ZF_RING_2"/>
    <property type="match status" value="1"/>
</dbReference>
<dbReference type="EMBL" id="WIUZ02000007">
    <property type="protein sequence ID" value="KAF9785072.1"/>
    <property type="molecule type" value="Genomic_DNA"/>
</dbReference>
<evidence type="ECO:0000256" key="4">
    <source>
        <dbReference type="PROSITE-ProRule" id="PRU00175"/>
    </source>
</evidence>
<dbReference type="OrthoDB" id="6270329at2759"/>
<evidence type="ECO:0000313" key="8">
    <source>
        <dbReference type="Proteomes" id="UP000736335"/>
    </source>
</evidence>
<gene>
    <name evidence="7" type="ORF">BJ322DRAFT_1005976</name>
</gene>
<sequence length="161" mass="18214">MALCVICLDTLKSPMALPCGHVYCHECILSKIEFDVTHLSTHRCPSCRNPYSITNIDPNAVPGHLRSSVLPSLRRIYLDGIQDVPAPSVETDAEVSKLRAENAILRAYCESWKRRANLHSAVICGVAKVAREQILGMREDREQLEQKYQSLKRKYAHLELE</sequence>
<dbReference type="InterPro" id="IPR013083">
    <property type="entry name" value="Znf_RING/FYVE/PHD"/>
</dbReference>
<keyword evidence="1" id="KW-0479">Metal-binding</keyword>
<accession>A0A9P6HE52</accession>
<evidence type="ECO:0000259" key="6">
    <source>
        <dbReference type="PROSITE" id="PS50089"/>
    </source>
</evidence>
<organism evidence="7 8">
    <name type="scientific">Thelephora terrestris</name>
    <dbReference type="NCBI Taxonomy" id="56493"/>
    <lineage>
        <taxon>Eukaryota</taxon>
        <taxon>Fungi</taxon>
        <taxon>Dikarya</taxon>
        <taxon>Basidiomycota</taxon>
        <taxon>Agaricomycotina</taxon>
        <taxon>Agaricomycetes</taxon>
        <taxon>Thelephorales</taxon>
        <taxon>Thelephoraceae</taxon>
        <taxon>Thelephora</taxon>
    </lineage>
</organism>
<keyword evidence="2 4" id="KW-0863">Zinc-finger</keyword>
<keyword evidence="5" id="KW-0175">Coiled coil</keyword>
<evidence type="ECO:0000313" key="7">
    <source>
        <dbReference type="EMBL" id="KAF9785072.1"/>
    </source>
</evidence>
<dbReference type="InterPro" id="IPR001841">
    <property type="entry name" value="Znf_RING"/>
</dbReference>
<dbReference type="SMART" id="SM00184">
    <property type="entry name" value="RING"/>
    <property type="match status" value="1"/>
</dbReference>
<proteinExistence type="predicted"/>
<dbReference type="Gene3D" id="3.30.40.10">
    <property type="entry name" value="Zinc/RING finger domain, C3HC4 (zinc finger)"/>
    <property type="match status" value="1"/>
</dbReference>
<keyword evidence="8" id="KW-1185">Reference proteome</keyword>
<comment type="caution">
    <text evidence="7">The sequence shown here is derived from an EMBL/GenBank/DDBJ whole genome shotgun (WGS) entry which is preliminary data.</text>
</comment>
<evidence type="ECO:0000256" key="5">
    <source>
        <dbReference type="SAM" id="Coils"/>
    </source>
</evidence>
<keyword evidence="3" id="KW-0862">Zinc</keyword>
<feature type="coiled-coil region" evidence="5">
    <location>
        <begin position="127"/>
        <end position="161"/>
    </location>
</feature>
<reference evidence="7" key="2">
    <citation type="submission" date="2020-11" db="EMBL/GenBank/DDBJ databases">
        <authorList>
            <consortium name="DOE Joint Genome Institute"/>
            <person name="Kuo A."/>
            <person name="Miyauchi S."/>
            <person name="Kiss E."/>
            <person name="Drula E."/>
            <person name="Kohler A."/>
            <person name="Sanchez-Garcia M."/>
            <person name="Andreopoulos B."/>
            <person name="Barry K.W."/>
            <person name="Bonito G."/>
            <person name="Buee M."/>
            <person name="Carver A."/>
            <person name="Chen C."/>
            <person name="Cichocki N."/>
            <person name="Clum A."/>
            <person name="Culley D."/>
            <person name="Crous P.W."/>
            <person name="Fauchery L."/>
            <person name="Girlanda M."/>
            <person name="Hayes R."/>
            <person name="Keri Z."/>
            <person name="Labutti K."/>
            <person name="Lipzen A."/>
            <person name="Lombard V."/>
            <person name="Magnuson J."/>
            <person name="Maillard F."/>
            <person name="Morin E."/>
            <person name="Murat C."/>
            <person name="Nolan M."/>
            <person name="Ohm R."/>
            <person name="Pangilinan J."/>
            <person name="Pereira M."/>
            <person name="Perotto S."/>
            <person name="Peter M."/>
            <person name="Riley R."/>
            <person name="Sitrit Y."/>
            <person name="Stielow B."/>
            <person name="Szollosi G."/>
            <person name="Zifcakova L."/>
            <person name="Stursova M."/>
            <person name="Spatafora J.W."/>
            <person name="Tedersoo L."/>
            <person name="Vaario L.-M."/>
            <person name="Yamada A."/>
            <person name="Yan M."/>
            <person name="Wang P."/>
            <person name="Xu J."/>
            <person name="Bruns T."/>
            <person name="Baldrian P."/>
            <person name="Vilgalys R."/>
            <person name="Henrissat B."/>
            <person name="Grigoriev I.V."/>
            <person name="Hibbett D."/>
            <person name="Nagy L.G."/>
            <person name="Martin F.M."/>
        </authorList>
    </citation>
    <scope>NUCLEOTIDE SEQUENCE</scope>
    <source>
        <strain evidence="7">UH-Tt-Lm1</strain>
    </source>
</reference>
<dbReference type="InterPro" id="IPR017907">
    <property type="entry name" value="Znf_RING_CS"/>
</dbReference>